<protein>
    <submittedName>
        <fullName evidence="1">Uncharacterized protein</fullName>
    </submittedName>
</protein>
<reference evidence="1 2" key="1">
    <citation type="submission" date="2016-12" db="EMBL/GenBank/DDBJ databases">
        <authorList>
            <person name="Song W.-J."/>
            <person name="Kurnit D.M."/>
        </authorList>
    </citation>
    <scope>NUCLEOTIDE SEQUENCE [LARGE SCALE GENOMIC DNA]</scope>
    <source>
        <strain evidence="1 2">STM7296</strain>
    </source>
</reference>
<dbReference type="OrthoDB" id="9828350at2"/>
<dbReference type="AlphaFoldDB" id="A0A1N7RK53"/>
<sequence length="237" mass="26546">MPLVREVAETIKLLGDVVKSTREIVQAVNDGKEYLKRYYPDAQSDLSSLLQQMQRTIVGLANVTNVMSGFRFVVAGTSIDLDIASRDLRQLNDYLIAQRANTDELRGHIHELKANCSKVYTLRDKLDARTKTKTWGSMFELLGAKKLERSLELHAAVSNFYADDQRMIELIENTLLLTEKAVAEVEDCLGPPGMMNPYNVPNAAEVLGLYAKLFRPPHDELQDLANDLHEASMALAP</sequence>
<dbReference type="EMBL" id="CYGX02000005">
    <property type="protein sequence ID" value="SIT35490.1"/>
    <property type="molecule type" value="Genomic_DNA"/>
</dbReference>
<evidence type="ECO:0000313" key="1">
    <source>
        <dbReference type="EMBL" id="SIT35490.1"/>
    </source>
</evidence>
<keyword evidence="2" id="KW-1185">Reference proteome</keyword>
<accession>A0A1N7RK53</accession>
<evidence type="ECO:0000313" key="2">
    <source>
        <dbReference type="Proteomes" id="UP000187012"/>
    </source>
</evidence>
<proteinExistence type="predicted"/>
<dbReference type="Proteomes" id="UP000187012">
    <property type="component" value="Unassembled WGS sequence"/>
</dbReference>
<dbReference type="RefSeq" id="WP_094777835.1">
    <property type="nucleotide sequence ID" value="NZ_CYGX02000005.1"/>
</dbReference>
<organism evidence="1 2">
    <name type="scientific">Paraburkholderia ribeironis</name>
    <dbReference type="NCBI Taxonomy" id="1247936"/>
    <lineage>
        <taxon>Bacteria</taxon>
        <taxon>Pseudomonadati</taxon>
        <taxon>Pseudomonadota</taxon>
        <taxon>Betaproteobacteria</taxon>
        <taxon>Burkholderiales</taxon>
        <taxon>Burkholderiaceae</taxon>
        <taxon>Paraburkholderia</taxon>
    </lineage>
</organism>
<name>A0A1N7RK53_9BURK</name>
<gene>
    <name evidence="1" type="ORF">BN2475_50053</name>
</gene>